<dbReference type="Pfam" id="PF00135">
    <property type="entry name" value="COesterase"/>
    <property type="match status" value="2"/>
</dbReference>
<protein>
    <recommendedName>
        <fullName evidence="1">Carboxylesterase type B domain-containing protein</fullName>
    </recommendedName>
</protein>
<dbReference type="PANTHER" id="PTHR11559">
    <property type="entry name" value="CARBOXYLESTERASE"/>
    <property type="match status" value="1"/>
</dbReference>
<evidence type="ECO:0000313" key="3">
    <source>
        <dbReference type="Proteomes" id="UP001307849"/>
    </source>
</evidence>
<dbReference type="InterPro" id="IPR050309">
    <property type="entry name" value="Type-B_Carboxylest/Lipase"/>
</dbReference>
<dbReference type="Gene3D" id="3.40.50.1820">
    <property type="entry name" value="alpha/beta hydrolase"/>
    <property type="match status" value="2"/>
</dbReference>
<feature type="domain" description="Carboxylesterase type B" evidence="1">
    <location>
        <begin position="9"/>
        <end position="58"/>
    </location>
</feature>
<evidence type="ECO:0000313" key="2">
    <source>
        <dbReference type="EMBL" id="KAK6501027.1"/>
    </source>
</evidence>
<evidence type="ECO:0000259" key="1">
    <source>
        <dbReference type="Pfam" id="PF00135"/>
    </source>
</evidence>
<accession>A0AAN8MY12</accession>
<dbReference type="AlphaFoldDB" id="A0AAN8MY12"/>
<dbReference type="EMBL" id="JAVHJM010000012">
    <property type="protein sequence ID" value="KAK6501027.1"/>
    <property type="molecule type" value="Genomic_DNA"/>
</dbReference>
<dbReference type="InterPro" id="IPR002018">
    <property type="entry name" value="CarbesteraseB"/>
</dbReference>
<proteinExistence type="predicted"/>
<gene>
    <name evidence="2" type="ORF">TWF506_003782</name>
</gene>
<reference evidence="2 3" key="1">
    <citation type="submission" date="2019-10" db="EMBL/GenBank/DDBJ databases">
        <authorList>
            <person name="Palmer J.M."/>
        </authorList>
    </citation>
    <scope>NUCLEOTIDE SEQUENCE [LARGE SCALE GENOMIC DNA]</scope>
    <source>
        <strain evidence="2 3">TWF506</strain>
    </source>
</reference>
<dbReference type="Proteomes" id="UP001307849">
    <property type="component" value="Unassembled WGS sequence"/>
</dbReference>
<keyword evidence="3" id="KW-1185">Reference proteome</keyword>
<dbReference type="InterPro" id="IPR029058">
    <property type="entry name" value="AB_hydrolase_fold"/>
</dbReference>
<feature type="domain" description="Carboxylesterase type B" evidence="1">
    <location>
        <begin position="86"/>
        <end position="146"/>
    </location>
</feature>
<comment type="caution">
    <text evidence="2">The sequence shown here is derived from an EMBL/GenBank/DDBJ whole genome shotgun (WGS) entry which is preliminary data.</text>
</comment>
<dbReference type="SUPFAM" id="SSF53474">
    <property type="entry name" value="alpha/beta-Hydrolases"/>
    <property type="match status" value="1"/>
</dbReference>
<name>A0AAN8MY12_9PEZI</name>
<sequence length="146" mass="15636">MQPPSSAKEHMGVESFAGIPFASPPTGNLRLRPPQRIRNNIGVVDGTGIAGACPQQAFRPEDLTIQKIGFSAANNPTDLVRFGISQRKPFIFVAVNYRVSGFGFLGGKEVGAEGSANLGLLDQRIGLEWVADNIAEFDGDPDRVII</sequence>
<organism evidence="2 3">
    <name type="scientific">Arthrobotrys conoides</name>
    <dbReference type="NCBI Taxonomy" id="74498"/>
    <lineage>
        <taxon>Eukaryota</taxon>
        <taxon>Fungi</taxon>
        <taxon>Dikarya</taxon>
        <taxon>Ascomycota</taxon>
        <taxon>Pezizomycotina</taxon>
        <taxon>Orbiliomycetes</taxon>
        <taxon>Orbiliales</taxon>
        <taxon>Orbiliaceae</taxon>
        <taxon>Arthrobotrys</taxon>
    </lineage>
</organism>